<reference evidence="3 4" key="1">
    <citation type="journal article" date="2016" name="Appl. Microbiol. Biotechnol.">
        <title>Characterization of T-DNA insertion mutants with decreased virulence in the entomopathogenic fungus Beauveria bassiana JEF-007.</title>
        <authorList>
            <person name="Kim S."/>
            <person name="Lee S.J."/>
            <person name="Nai Y.S."/>
            <person name="Yu J.S."/>
            <person name="Lee M.R."/>
            <person name="Yang Y.T."/>
            <person name="Kim J.S."/>
        </authorList>
    </citation>
    <scope>NUCLEOTIDE SEQUENCE [LARGE SCALE GENOMIC DNA]</scope>
    <source>
        <strain evidence="3 4">JEF-007</strain>
    </source>
</reference>
<evidence type="ECO:0000313" key="4">
    <source>
        <dbReference type="Proteomes" id="UP000235728"/>
    </source>
</evidence>
<organism evidence="3 4">
    <name type="scientific">Beauveria bassiana</name>
    <name type="common">White muscardine disease fungus</name>
    <name type="synonym">Tritirachium shiotae</name>
    <dbReference type="NCBI Taxonomy" id="176275"/>
    <lineage>
        <taxon>Eukaryota</taxon>
        <taxon>Fungi</taxon>
        <taxon>Dikarya</taxon>
        <taxon>Ascomycota</taxon>
        <taxon>Pezizomycotina</taxon>
        <taxon>Sordariomycetes</taxon>
        <taxon>Hypocreomycetidae</taxon>
        <taxon>Hypocreales</taxon>
        <taxon>Cordycipitaceae</taxon>
        <taxon>Beauveria</taxon>
    </lineage>
</organism>
<evidence type="ECO:0000256" key="1">
    <source>
        <dbReference type="SAM" id="MobiDB-lite"/>
    </source>
</evidence>
<gene>
    <name evidence="3" type="primary">Aspscr1</name>
    <name evidence="3" type="ORF">BM221_007598</name>
</gene>
<dbReference type="AlphaFoldDB" id="A0A2N6NH43"/>
<dbReference type="OMA" id="APKYDWG"/>
<feature type="compositionally biased region" description="Basic and acidic residues" evidence="1">
    <location>
        <begin position="466"/>
        <end position="483"/>
    </location>
</feature>
<feature type="domain" description="TUG ubiquitin-like" evidence="2">
    <location>
        <begin position="8"/>
        <end position="71"/>
    </location>
</feature>
<dbReference type="GO" id="GO:0005634">
    <property type="term" value="C:nucleus"/>
    <property type="evidence" value="ECO:0007669"/>
    <property type="project" value="TreeGrafter"/>
</dbReference>
<comment type="caution">
    <text evidence="3">The sequence shown here is derived from an EMBL/GenBank/DDBJ whole genome shotgun (WGS) entry which is preliminary data.</text>
</comment>
<dbReference type="Proteomes" id="UP000235728">
    <property type="component" value="Unassembled WGS sequence"/>
</dbReference>
<dbReference type="InterPro" id="IPR021569">
    <property type="entry name" value="TUG-UBL1"/>
</dbReference>
<sequence length="495" mass="53451">MSTHVVVIASDLRRATIKVTPGTYLIDVLQEACKKLSISSDKYILKHKQKSVDLTVPFRTSGLVGGAKLELVQKSNTPSAVQIGLQLPQPEAKEVPGGRLIKKLPSNLTLWGVLRQLESGDASAGRNINITARGVARTSTGTESGAGQLYYETPILNIMGRDYTTFQDFQKTLAQLGHNSGSVLIRLTFKTTDQTLFEAMEQIGQFFKETREEPSDPAAQPETPATAQKVQPAPVPVPVPVPDTPMTGAPPAAQETPEIVPTAAPVSESKDPFEPVSVYLAPSNSTPAAALAPAEESDFTPTIAHAKLHQSKLQQKARNKRLLSDKELEEQAADQQARVASIKSVLVKVRFPDNTSSDWQVDHTATGAFLHSAVRHVMADPTLPFHLVLPGSSGKDVIKDDAGPKHTLIAGYKLQGRVLVNLVWNDEVPPAKRKLPFLAANVAKQGQEIKLLEMPKYEAEEPVPAPKKDESAEGKKGSGDGKGSKVPKWLKLGKK</sequence>
<dbReference type="PANTHER" id="PTHR46467">
    <property type="entry name" value="TETHER CONTAINING UBX DOMAIN FOR GLUT4"/>
    <property type="match status" value="1"/>
</dbReference>
<dbReference type="InterPro" id="IPR029071">
    <property type="entry name" value="Ubiquitin-like_domsf"/>
</dbReference>
<feature type="region of interest" description="Disordered" evidence="1">
    <location>
        <begin position="210"/>
        <end position="241"/>
    </location>
</feature>
<proteinExistence type="predicted"/>
<protein>
    <submittedName>
        <fullName evidence="3">Tether containing UBX domain for GLUT4</fullName>
    </submittedName>
</protein>
<dbReference type="Gene3D" id="3.10.20.90">
    <property type="entry name" value="Phosphatidylinositol 3-kinase Catalytic Subunit, Chain A, domain 1"/>
    <property type="match status" value="1"/>
</dbReference>
<feature type="region of interest" description="Disordered" evidence="1">
    <location>
        <begin position="453"/>
        <end position="495"/>
    </location>
</feature>
<dbReference type="GO" id="GO:0012506">
    <property type="term" value="C:vesicle membrane"/>
    <property type="evidence" value="ECO:0007669"/>
    <property type="project" value="TreeGrafter"/>
</dbReference>
<dbReference type="GO" id="GO:0006886">
    <property type="term" value="P:intracellular protein transport"/>
    <property type="evidence" value="ECO:0007669"/>
    <property type="project" value="TreeGrafter"/>
</dbReference>
<dbReference type="GO" id="GO:0005737">
    <property type="term" value="C:cytoplasm"/>
    <property type="evidence" value="ECO:0007669"/>
    <property type="project" value="TreeGrafter"/>
</dbReference>
<feature type="compositionally biased region" description="Low complexity" evidence="1">
    <location>
        <begin position="217"/>
        <end position="232"/>
    </location>
</feature>
<dbReference type="CDD" id="cd16105">
    <property type="entry name" value="Ubl_ASPSCR1_like"/>
    <property type="match status" value="1"/>
</dbReference>
<evidence type="ECO:0000313" key="3">
    <source>
        <dbReference type="EMBL" id="PMB66605.1"/>
    </source>
</evidence>
<evidence type="ECO:0000259" key="2">
    <source>
        <dbReference type="Pfam" id="PF11470"/>
    </source>
</evidence>
<dbReference type="Pfam" id="PF11470">
    <property type="entry name" value="TUG-UBL1"/>
    <property type="match status" value="1"/>
</dbReference>
<dbReference type="SUPFAM" id="SSF54236">
    <property type="entry name" value="Ubiquitin-like"/>
    <property type="match status" value="1"/>
</dbReference>
<accession>A0A2N6NH43</accession>
<name>A0A2N6NH43_BEABA</name>
<dbReference type="EMBL" id="MRVG01000008">
    <property type="protein sequence ID" value="PMB66605.1"/>
    <property type="molecule type" value="Genomic_DNA"/>
</dbReference>
<dbReference type="PANTHER" id="PTHR46467:SF1">
    <property type="entry name" value="TETHER CONTAINING UBX DOMAIN FOR GLUT4"/>
    <property type="match status" value="1"/>
</dbReference>